<dbReference type="Pfam" id="PF11271">
    <property type="entry name" value="PorA"/>
    <property type="match status" value="1"/>
</dbReference>
<keyword evidence="2" id="KW-0812">Transmembrane</keyword>
<organism evidence="3 4">
    <name type="scientific">Corynebacterium felinum</name>
    <dbReference type="NCBI Taxonomy" id="131318"/>
    <lineage>
        <taxon>Bacteria</taxon>
        <taxon>Bacillati</taxon>
        <taxon>Actinomycetota</taxon>
        <taxon>Actinomycetes</taxon>
        <taxon>Mycobacteriales</taxon>
        <taxon>Corynebacteriaceae</taxon>
        <taxon>Corynebacterium</taxon>
    </lineage>
</organism>
<evidence type="ECO:0000256" key="1">
    <source>
        <dbReference type="SAM" id="MobiDB-lite"/>
    </source>
</evidence>
<dbReference type="Proteomes" id="UP001183619">
    <property type="component" value="Unassembled WGS sequence"/>
</dbReference>
<evidence type="ECO:0008006" key="5">
    <source>
        <dbReference type="Google" id="ProtNLM"/>
    </source>
</evidence>
<feature type="transmembrane region" description="Helical" evidence="2">
    <location>
        <begin position="384"/>
        <end position="404"/>
    </location>
</feature>
<sequence>MPDRPRLKIKHTVSVICVTVGIVLFSLAELIPTFILGSIKPLPIGLARHISTAPAQALVYDPEQVCAANLSNDCRISTHEIVLNRHISTSPGTAATPAKAKARVTLDVSEEITDTSTGAPLFSITDSLQLLRNSTYPVVDPVSHMKVEAPGMGVNFETGDFARDGLQYFFPFNSERRSYKFFDSYAQTPYPIDYVRTEHQGESAYFDDSAVYVYQQQLPVVDLSEAALRSYTQPQDISDDPAETPGEEDLTRAQQNRIAKLELQGPASKFYADGGNEAVRLTPFYTANRTIWVESTSGVILNQADDVYFFFAADAAEAHRTARAAGMLKEPDLNATNVHASDPTLSADPFRTLFRARFEFDQRTQTAQKELAQPVVNTIFRLQLYPYLVKLAAVFLIIFGLWRYTRDLRMIRTRADKA</sequence>
<keyword evidence="4" id="KW-1185">Reference proteome</keyword>
<evidence type="ECO:0000256" key="2">
    <source>
        <dbReference type="SAM" id="Phobius"/>
    </source>
</evidence>
<proteinExistence type="predicted"/>
<protein>
    <recommendedName>
        <fullName evidence="5">DUF3068 domain-containing protein</fullName>
    </recommendedName>
</protein>
<accession>A0ABU2B9F1</accession>
<evidence type="ECO:0000313" key="4">
    <source>
        <dbReference type="Proteomes" id="UP001183619"/>
    </source>
</evidence>
<gene>
    <name evidence="3" type="ORF">J2S37_000542</name>
</gene>
<feature type="region of interest" description="Disordered" evidence="1">
    <location>
        <begin position="232"/>
        <end position="252"/>
    </location>
</feature>
<name>A0ABU2B9F1_9CORY</name>
<keyword evidence="2" id="KW-0472">Membrane</keyword>
<evidence type="ECO:0000313" key="3">
    <source>
        <dbReference type="EMBL" id="MDR7354004.1"/>
    </source>
</evidence>
<keyword evidence="2" id="KW-1133">Transmembrane helix</keyword>
<dbReference type="EMBL" id="JAVDYF010000001">
    <property type="protein sequence ID" value="MDR7354004.1"/>
    <property type="molecule type" value="Genomic_DNA"/>
</dbReference>
<feature type="transmembrane region" description="Helical" evidence="2">
    <location>
        <begin position="12"/>
        <end position="36"/>
    </location>
</feature>
<reference evidence="3 4" key="1">
    <citation type="submission" date="2023-07" db="EMBL/GenBank/DDBJ databases">
        <title>Sequencing the genomes of 1000 actinobacteria strains.</title>
        <authorList>
            <person name="Klenk H.-P."/>
        </authorList>
    </citation>
    <scope>NUCLEOTIDE SEQUENCE [LARGE SCALE GENOMIC DNA]</scope>
    <source>
        <strain evidence="3 4">DSM 44508</strain>
    </source>
</reference>
<dbReference type="RefSeq" id="WP_277105149.1">
    <property type="nucleotide sequence ID" value="NZ_BAAAJS010000017.1"/>
</dbReference>
<dbReference type="InterPro" id="IPR021424">
    <property type="entry name" value="PorA"/>
</dbReference>
<feature type="compositionally biased region" description="Acidic residues" evidence="1">
    <location>
        <begin position="237"/>
        <end position="248"/>
    </location>
</feature>
<comment type="caution">
    <text evidence="3">The sequence shown here is derived from an EMBL/GenBank/DDBJ whole genome shotgun (WGS) entry which is preliminary data.</text>
</comment>